<evidence type="ECO:0000313" key="2">
    <source>
        <dbReference type="Proteomes" id="UP001186974"/>
    </source>
</evidence>
<sequence length="317" mass="35963">MDDLAETTTSGPSENGFFPHPNALPRGRHPKDPLLQTAKFQCSSLEEFEVSLKSYLDGRPTEAVEHSTCELTIWAGASFLVSMPRPDLATGDYNNNSMPTMQAGPMPPVPAEKRSLSVLEALIPGPDPKDSMKKQRAIAKVCIESIQKVDGYRYAFHNNWRSGEEDAYRFSYYCNDSLLNKDRVANGKAGTQGKRATKPVFDCKGVLSVKFSATRQCVDIIYKHIPIHPTYEERAPPPRKDSRRRAEWEMKNPDKIKQVQLSRDPSLPQDERPKKKKKKQDHETTMSAEAELRQQSMQSLLELIRTDKDEPPPWDMM</sequence>
<feature type="non-terminal residue" evidence="1">
    <location>
        <position position="317"/>
    </location>
</feature>
<name>A0ACC3CTV4_9PEZI</name>
<dbReference type="Proteomes" id="UP001186974">
    <property type="component" value="Unassembled WGS sequence"/>
</dbReference>
<proteinExistence type="predicted"/>
<accession>A0ACC3CTV4</accession>
<reference evidence="1" key="1">
    <citation type="submission" date="2024-09" db="EMBL/GenBank/DDBJ databases">
        <title>Black Yeasts Isolated from many extreme environments.</title>
        <authorList>
            <person name="Coleine C."/>
            <person name="Stajich J.E."/>
            <person name="Selbmann L."/>
        </authorList>
    </citation>
    <scope>NUCLEOTIDE SEQUENCE</scope>
    <source>
        <strain evidence="1">CCFEE 5737</strain>
    </source>
</reference>
<comment type="caution">
    <text evidence="1">The sequence shown here is derived from an EMBL/GenBank/DDBJ whole genome shotgun (WGS) entry which is preliminary data.</text>
</comment>
<protein>
    <submittedName>
        <fullName evidence="1">Uncharacterized protein</fullName>
    </submittedName>
</protein>
<gene>
    <name evidence="1" type="ORF">LTS18_000843</name>
</gene>
<organism evidence="1 2">
    <name type="scientific">Coniosporium uncinatum</name>
    <dbReference type="NCBI Taxonomy" id="93489"/>
    <lineage>
        <taxon>Eukaryota</taxon>
        <taxon>Fungi</taxon>
        <taxon>Dikarya</taxon>
        <taxon>Ascomycota</taxon>
        <taxon>Pezizomycotina</taxon>
        <taxon>Dothideomycetes</taxon>
        <taxon>Dothideomycetes incertae sedis</taxon>
        <taxon>Coniosporium</taxon>
    </lineage>
</organism>
<dbReference type="EMBL" id="JAWDJW010011722">
    <property type="protein sequence ID" value="KAK3044597.1"/>
    <property type="molecule type" value="Genomic_DNA"/>
</dbReference>
<evidence type="ECO:0000313" key="1">
    <source>
        <dbReference type="EMBL" id="KAK3044597.1"/>
    </source>
</evidence>
<keyword evidence="2" id="KW-1185">Reference proteome</keyword>